<proteinExistence type="predicted"/>
<name>A0A1V6NPK2_PENPO</name>
<keyword evidence="2" id="KW-1185">Reference proteome</keyword>
<evidence type="ECO:0000313" key="1">
    <source>
        <dbReference type="EMBL" id="OQD66661.1"/>
    </source>
</evidence>
<dbReference type="AlphaFoldDB" id="A0A1V6NPK2"/>
<reference evidence="2" key="1">
    <citation type="journal article" date="2017" name="Nat. Microbiol.">
        <title>Global analysis of biosynthetic gene clusters reveals vast potential of secondary metabolite production in Penicillium species.</title>
        <authorList>
            <person name="Nielsen J.C."/>
            <person name="Grijseels S."/>
            <person name="Prigent S."/>
            <person name="Ji B."/>
            <person name="Dainat J."/>
            <person name="Nielsen K.F."/>
            <person name="Frisvad J.C."/>
            <person name="Workman M."/>
            <person name="Nielsen J."/>
        </authorList>
    </citation>
    <scope>NUCLEOTIDE SEQUENCE [LARGE SCALE GENOMIC DNA]</scope>
    <source>
        <strain evidence="2">IBT 4502</strain>
    </source>
</reference>
<sequence length="40" mass="4340">MEPRRVALLSLSPAELDCACAWIEEAKLLGGLRQTGESPK</sequence>
<dbReference type="EMBL" id="MDYM01000004">
    <property type="protein sequence ID" value="OQD66661.1"/>
    <property type="molecule type" value="Genomic_DNA"/>
</dbReference>
<protein>
    <submittedName>
        <fullName evidence="1">Uncharacterized protein</fullName>
    </submittedName>
</protein>
<dbReference type="Proteomes" id="UP000191408">
    <property type="component" value="Unassembled WGS sequence"/>
</dbReference>
<gene>
    <name evidence="1" type="ORF">PENPOL_c004G02183</name>
</gene>
<organism evidence="1 2">
    <name type="scientific">Penicillium polonicum</name>
    <dbReference type="NCBI Taxonomy" id="60169"/>
    <lineage>
        <taxon>Eukaryota</taxon>
        <taxon>Fungi</taxon>
        <taxon>Dikarya</taxon>
        <taxon>Ascomycota</taxon>
        <taxon>Pezizomycotina</taxon>
        <taxon>Eurotiomycetes</taxon>
        <taxon>Eurotiomycetidae</taxon>
        <taxon>Eurotiales</taxon>
        <taxon>Aspergillaceae</taxon>
        <taxon>Penicillium</taxon>
    </lineage>
</organism>
<accession>A0A1V6NPK2</accession>
<evidence type="ECO:0000313" key="2">
    <source>
        <dbReference type="Proteomes" id="UP000191408"/>
    </source>
</evidence>
<comment type="caution">
    <text evidence="1">The sequence shown here is derived from an EMBL/GenBank/DDBJ whole genome shotgun (WGS) entry which is preliminary data.</text>
</comment>